<accession>A0A1F5G8S4</accession>
<gene>
    <name evidence="1" type="ORF">A2693_02615</name>
</gene>
<protein>
    <submittedName>
        <fullName evidence="1">Uncharacterized protein</fullName>
    </submittedName>
</protein>
<proteinExistence type="predicted"/>
<dbReference type="AlphaFoldDB" id="A0A1F5G8S4"/>
<comment type="caution">
    <text evidence="1">The sequence shown here is derived from an EMBL/GenBank/DDBJ whole genome shotgun (WGS) entry which is preliminary data.</text>
</comment>
<name>A0A1F5G8S4_9BACT</name>
<evidence type="ECO:0000313" key="2">
    <source>
        <dbReference type="Proteomes" id="UP000178577"/>
    </source>
</evidence>
<organism evidence="1 2">
    <name type="scientific">Candidatus Curtissbacteria bacterium RIFCSPHIGHO2_01_FULL_40_12</name>
    <dbReference type="NCBI Taxonomy" id="1797710"/>
    <lineage>
        <taxon>Bacteria</taxon>
        <taxon>Candidatus Curtissiibacteriota</taxon>
    </lineage>
</organism>
<dbReference type="Proteomes" id="UP000178577">
    <property type="component" value="Unassembled WGS sequence"/>
</dbReference>
<sequence>MQSEEFDLPLITSEVNGIVIEIPPITQRKSLLLEAANNTFNLRFTLPDSELRHQISKELFGGTPELQQSAFRRIFDAALSSAKKGIQRKYPAKKLTTEALHQLQATLSAK</sequence>
<reference evidence="1 2" key="1">
    <citation type="journal article" date="2016" name="Nat. Commun.">
        <title>Thousands of microbial genomes shed light on interconnected biogeochemical processes in an aquifer system.</title>
        <authorList>
            <person name="Anantharaman K."/>
            <person name="Brown C.T."/>
            <person name="Hug L.A."/>
            <person name="Sharon I."/>
            <person name="Castelle C.J."/>
            <person name="Probst A.J."/>
            <person name="Thomas B.C."/>
            <person name="Singh A."/>
            <person name="Wilkins M.J."/>
            <person name="Karaoz U."/>
            <person name="Brodie E.L."/>
            <person name="Williams K.H."/>
            <person name="Hubbard S.S."/>
            <person name="Banfield J.F."/>
        </authorList>
    </citation>
    <scope>NUCLEOTIDE SEQUENCE [LARGE SCALE GENOMIC DNA]</scope>
</reference>
<evidence type="ECO:0000313" key="1">
    <source>
        <dbReference type="EMBL" id="OGD88262.1"/>
    </source>
</evidence>
<dbReference type="EMBL" id="MFAY01000044">
    <property type="protein sequence ID" value="OGD88262.1"/>
    <property type="molecule type" value="Genomic_DNA"/>
</dbReference>